<reference evidence="1" key="1">
    <citation type="submission" date="2021-12" db="EMBL/GenBank/DDBJ databases">
        <authorList>
            <person name="King R."/>
        </authorList>
    </citation>
    <scope>NUCLEOTIDE SEQUENCE</scope>
</reference>
<dbReference type="CDD" id="cd22971">
    <property type="entry name" value="DD_RIIAD1"/>
    <property type="match status" value="1"/>
</dbReference>
<protein>
    <submittedName>
        <fullName evidence="1">Uncharacterized protein</fullName>
    </submittedName>
</protein>
<sequence>MFFKNKSCIYDPIPEDFDFASTDKPRNTKNYILSDLTPTQKENLHRFKVQTIRENNIYLKNNPEVHAIISILLKLVFRKRPSSNVLTYMANYFNNSKDNIIEDITRYYAKKGLKYPLEKNQMDLKESTLVDTNVSLHGSSQFLFYNYKDDEEASEESTMMIIIDILDELVENAMHFADK</sequence>
<organism evidence="1 2">
    <name type="scientific">Brassicogethes aeneus</name>
    <name type="common">Rape pollen beetle</name>
    <name type="synonym">Meligethes aeneus</name>
    <dbReference type="NCBI Taxonomy" id="1431903"/>
    <lineage>
        <taxon>Eukaryota</taxon>
        <taxon>Metazoa</taxon>
        <taxon>Ecdysozoa</taxon>
        <taxon>Arthropoda</taxon>
        <taxon>Hexapoda</taxon>
        <taxon>Insecta</taxon>
        <taxon>Pterygota</taxon>
        <taxon>Neoptera</taxon>
        <taxon>Endopterygota</taxon>
        <taxon>Coleoptera</taxon>
        <taxon>Polyphaga</taxon>
        <taxon>Cucujiformia</taxon>
        <taxon>Nitidulidae</taxon>
        <taxon>Meligethinae</taxon>
        <taxon>Brassicogethes</taxon>
    </lineage>
</organism>
<dbReference type="AlphaFoldDB" id="A0A9P0FRP2"/>
<evidence type="ECO:0000313" key="1">
    <source>
        <dbReference type="EMBL" id="CAH0564522.1"/>
    </source>
</evidence>
<name>A0A9P0FRP2_BRAAE</name>
<accession>A0A9P0FRP2</accession>
<evidence type="ECO:0000313" key="2">
    <source>
        <dbReference type="Proteomes" id="UP001154078"/>
    </source>
</evidence>
<dbReference type="EMBL" id="OV121140">
    <property type="protein sequence ID" value="CAH0564522.1"/>
    <property type="molecule type" value="Genomic_DNA"/>
</dbReference>
<gene>
    <name evidence="1" type="ORF">MELIAE_LOCUS13058</name>
</gene>
<dbReference type="Proteomes" id="UP001154078">
    <property type="component" value="Chromosome 9"/>
</dbReference>
<proteinExistence type="predicted"/>
<dbReference type="OrthoDB" id="10249338at2759"/>
<dbReference type="InterPro" id="IPR059162">
    <property type="entry name" value="RIIAD1"/>
</dbReference>
<keyword evidence="2" id="KW-1185">Reference proteome</keyword>